<dbReference type="Pfam" id="PF03798">
    <property type="entry name" value="TRAM_LAG1_CLN8"/>
    <property type="match status" value="1"/>
</dbReference>
<keyword evidence="2 5" id="KW-0812">Transmembrane</keyword>
<keyword evidence="8" id="KW-1185">Reference proteome</keyword>
<feature type="transmembrane region" description="Helical" evidence="5">
    <location>
        <begin position="69"/>
        <end position="89"/>
    </location>
</feature>
<evidence type="ECO:0000256" key="5">
    <source>
        <dbReference type="SAM" id="Phobius"/>
    </source>
</evidence>
<dbReference type="GO" id="GO:0055088">
    <property type="term" value="P:lipid homeostasis"/>
    <property type="evidence" value="ECO:0007669"/>
    <property type="project" value="TreeGrafter"/>
</dbReference>
<dbReference type="EMBL" id="JAQMWT010000109">
    <property type="protein sequence ID" value="KAJ8610342.1"/>
    <property type="molecule type" value="Genomic_DNA"/>
</dbReference>
<feature type="transmembrane region" description="Helical" evidence="5">
    <location>
        <begin position="201"/>
        <end position="222"/>
    </location>
</feature>
<dbReference type="PANTHER" id="PTHR13439:SF0">
    <property type="entry name" value="TOPOISOMERASE I DAMAGE AFFECTED PROTEIN 4"/>
    <property type="match status" value="1"/>
</dbReference>
<dbReference type="AlphaFoldDB" id="A0AAD7XQ92"/>
<feature type="transmembrane region" description="Helical" evidence="5">
    <location>
        <begin position="242"/>
        <end position="260"/>
    </location>
</feature>
<gene>
    <name evidence="7" type="ORF">CTAYLR_003856</name>
</gene>
<accession>A0AAD7XQ92</accession>
<comment type="subcellular location">
    <subcellularLocation>
        <location evidence="1">Membrane</location>
        <topology evidence="1">Multi-pass membrane protein</topology>
    </subcellularLocation>
</comment>
<feature type="domain" description="TLC" evidence="6">
    <location>
        <begin position="55"/>
        <end position="261"/>
    </location>
</feature>
<name>A0AAD7XQ92_9STRA</name>
<keyword evidence="4 5" id="KW-0472">Membrane</keyword>
<evidence type="ECO:0000256" key="4">
    <source>
        <dbReference type="ARBA" id="ARBA00023136"/>
    </source>
</evidence>
<keyword evidence="3 5" id="KW-1133">Transmembrane helix</keyword>
<dbReference type="PANTHER" id="PTHR13439">
    <property type="entry name" value="CT120 PROTEIN"/>
    <property type="match status" value="1"/>
</dbReference>
<protein>
    <recommendedName>
        <fullName evidence="6">TLC domain-containing protein</fullName>
    </recommendedName>
</protein>
<comment type="caution">
    <text evidence="7">The sequence shown here is derived from an EMBL/GenBank/DDBJ whole genome shotgun (WGS) entry which is preliminary data.</text>
</comment>
<dbReference type="InterPro" id="IPR006634">
    <property type="entry name" value="TLC-dom"/>
</dbReference>
<reference evidence="7" key="1">
    <citation type="submission" date="2023-01" db="EMBL/GenBank/DDBJ databases">
        <title>Metagenome sequencing of chrysophaentin producing Chrysophaeum taylorii.</title>
        <authorList>
            <person name="Davison J."/>
            <person name="Bewley C."/>
        </authorList>
    </citation>
    <scope>NUCLEOTIDE SEQUENCE</scope>
    <source>
        <strain evidence="7">NIES-1699</strain>
    </source>
</reference>
<evidence type="ECO:0000313" key="7">
    <source>
        <dbReference type="EMBL" id="KAJ8610342.1"/>
    </source>
</evidence>
<evidence type="ECO:0000256" key="3">
    <source>
        <dbReference type="ARBA" id="ARBA00022989"/>
    </source>
</evidence>
<evidence type="ECO:0000256" key="2">
    <source>
        <dbReference type="ARBA" id="ARBA00022692"/>
    </source>
</evidence>
<evidence type="ECO:0000259" key="6">
    <source>
        <dbReference type="Pfam" id="PF03798"/>
    </source>
</evidence>
<proteinExistence type="predicted"/>
<sequence>MAPFWVKKAPPVVETINPEPLGIPYAEVFTDPIVLVVTIAMTAIFLVLRKLFGHPKSMFASNPPIAAHAFTFMLPFVYLAIRGLNIWYFDDSLHRIDRRFGDHSGGRHLIAVMIGTQIFDIPSSILIGGPLAAPNFVVHHVVVLSLAILALRYRFAFYYGVYFMGVTELSTPLLAFVDLFRDFPKFALKFPNTNETVRISFAIAFFWVRIISWLPISVKFWSDAFGMLADTLPRNALPKGVLYLWLVVHTFLTILQHWGIKIAKAAYLMAIGDKSAREIEAKGA</sequence>
<dbReference type="GO" id="GO:0016020">
    <property type="term" value="C:membrane"/>
    <property type="evidence" value="ECO:0007669"/>
    <property type="project" value="UniProtKB-SubCell"/>
</dbReference>
<feature type="transmembrane region" description="Helical" evidence="5">
    <location>
        <begin position="136"/>
        <end position="155"/>
    </location>
</feature>
<evidence type="ECO:0000313" key="8">
    <source>
        <dbReference type="Proteomes" id="UP001230188"/>
    </source>
</evidence>
<dbReference type="Proteomes" id="UP001230188">
    <property type="component" value="Unassembled WGS sequence"/>
</dbReference>
<evidence type="ECO:0000256" key="1">
    <source>
        <dbReference type="ARBA" id="ARBA00004141"/>
    </source>
</evidence>
<organism evidence="7 8">
    <name type="scientific">Chrysophaeum taylorii</name>
    <dbReference type="NCBI Taxonomy" id="2483200"/>
    <lineage>
        <taxon>Eukaryota</taxon>
        <taxon>Sar</taxon>
        <taxon>Stramenopiles</taxon>
        <taxon>Ochrophyta</taxon>
        <taxon>Pelagophyceae</taxon>
        <taxon>Pelagomonadales</taxon>
        <taxon>Pelagomonadaceae</taxon>
        <taxon>Chrysophaeum</taxon>
    </lineage>
</organism>
<feature type="transmembrane region" description="Helical" evidence="5">
    <location>
        <begin position="161"/>
        <end position="180"/>
    </location>
</feature>
<feature type="transmembrane region" description="Helical" evidence="5">
    <location>
        <begin position="28"/>
        <end position="48"/>
    </location>
</feature>
<dbReference type="InterPro" id="IPR050846">
    <property type="entry name" value="TLCD"/>
</dbReference>
<dbReference type="GO" id="GO:0005783">
    <property type="term" value="C:endoplasmic reticulum"/>
    <property type="evidence" value="ECO:0007669"/>
    <property type="project" value="TreeGrafter"/>
</dbReference>